<evidence type="ECO:0000313" key="2">
    <source>
        <dbReference type="EMBL" id="CAG9321033.1"/>
    </source>
</evidence>
<evidence type="ECO:0008006" key="4">
    <source>
        <dbReference type="Google" id="ProtNLM"/>
    </source>
</evidence>
<comment type="caution">
    <text evidence="2">The sequence shown here is derived from an EMBL/GenBank/DDBJ whole genome shotgun (WGS) entry which is preliminary data.</text>
</comment>
<protein>
    <recommendedName>
        <fullName evidence="4">PH domain-containing protein</fullName>
    </recommendedName>
</protein>
<name>A0AAU9JBS0_9CILI</name>
<dbReference type="EMBL" id="CAJZBQ010000027">
    <property type="protein sequence ID" value="CAG9321033.1"/>
    <property type="molecule type" value="Genomic_DNA"/>
</dbReference>
<gene>
    <name evidence="2" type="ORF">BSTOLATCC_MIC27605</name>
</gene>
<feature type="compositionally biased region" description="Basic and acidic residues" evidence="1">
    <location>
        <begin position="236"/>
        <end position="248"/>
    </location>
</feature>
<reference evidence="2" key="1">
    <citation type="submission" date="2021-09" db="EMBL/GenBank/DDBJ databases">
        <authorList>
            <consortium name="AG Swart"/>
            <person name="Singh M."/>
            <person name="Singh A."/>
            <person name="Seah K."/>
            <person name="Emmerich C."/>
        </authorList>
    </citation>
    <scope>NUCLEOTIDE SEQUENCE</scope>
    <source>
        <strain evidence="2">ATCC30299</strain>
    </source>
</reference>
<dbReference type="Proteomes" id="UP001162131">
    <property type="component" value="Unassembled WGS sequence"/>
</dbReference>
<sequence>MSESFKPLHFDALNVGKMIKRTKRKYTWKFELDGIVYTLNFYVSKLSGKRKILLNGEIKLNTKNTTNFSIYPVKIYSHKLYIYQIGDNQYDLRCENLSFDDLLKGFDLPGLKSCRSISSRQSLFNYSNTLEVAQSWQENSGTILYEESKEEPNWEARKQSYVTPYRLPRLSLQNPTRKEERDIYEDQKRFKRGPGPSHVMTDESFDDYIPKDSRENAFNSKHNNVHAKNPFETAEEASKSPEQKTKENSEIDLLDVNVLNEPKTNEKSFDSVETLNFGNGLFSYEDKSSPAVNASMQQGPFANQMAPMMAYNPFMTGFMMGQYQTPNQFQKSS</sequence>
<evidence type="ECO:0000256" key="1">
    <source>
        <dbReference type="SAM" id="MobiDB-lite"/>
    </source>
</evidence>
<organism evidence="2 3">
    <name type="scientific">Blepharisma stoltei</name>
    <dbReference type="NCBI Taxonomy" id="1481888"/>
    <lineage>
        <taxon>Eukaryota</taxon>
        <taxon>Sar</taxon>
        <taxon>Alveolata</taxon>
        <taxon>Ciliophora</taxon>
        <taxon>Postciliodesmatophora</taxon>
        <taxon>Heterotrichea</taxon>
        <taxon>Heterotrichida</taxon>
        <taxon>Blepharismidae</taxon>
        <taxon>Blepharisma</taxon>
    </lineage>
</organism>
<accession>A0AAU9JBS0</accession>
<proteinExistence type="predicted"/>
<keyword evidence="3" id="KW-1185">Reference proteome</keyword>
<feature type="region of interest" description="Disordered" evidence="1">
    <location>
        <begin position="168"/>
        <end position="248"/>
    </location>
</feature>
<dbReference type="AlphaFoldDB" id="A0AAU9JBS0"/>
<evidence type="ECO:0000313" key="3">
    <source>
        <dbReference type="Proteomes" id="UP001162131"/>
    </source>
</evidence>
<feature type="compositionally biased region" description="Basic and acidic residues" evidence="1">
    <location>
        <begin position="176"/>
        <end position="188"/>
    </location>
</feature>